<comment type="caution">
    <text evidence="4">The sequence shown here is derived from an EMBL/GenBank/DDBJ whole genome shotgun (WGS) entry which is preliminary data.</text>
</comment>
<keyword evidence="1" id="KW-0378">Hydrolase</keyword>
<dbReference type="InterPro" id="IPR001375">
    <property type="entry name" value="Peptidase_S9_cat"/>
</dbReference>
<evidence type="ECO:0000313" key="5">
    <source>
        <dbReference type="Proteomes" id="UP000676601"/>
    </source>
</evidence>
<dbReference type="PANTHER" id="PTHR42776:SF27">
    <property type="entry name" value="DIPEPTIDYL PEPTIDASE FAMILY MEMBER 6"/>
    <property type="match status" value="1"/>
</dbReference>
<dbReference type="SUPFAM" id="SSF53474">
    <property type="entry name" value="alpha/beta-Hydrolases"/>
    <property type="match status" value="1"/>
</dbReference>
<dbReference type="Gene3D" id="2.120.10.30">
    <property type="entry name" value="TolB, C-terminal domain"/>
    <property type="match status" value="3"/>
</dbReference>
<evidence type="ECO:0000313" key="4">
    <source>
        <dbReference type="EMBL" id="GIO56510.1"/>
    </source>
</evidence>
<keyword evidence="2" id="KW-0720">Serine protease</keyword>
<reference evidence="4 5" key="1">
    <citation type="submission" date="2021-03" db="EMBL/GenBank/DDBJ databases">
        <title>Antimicrobial resistance genes in bacteria isolated from Japanese honey, and their potential for conferring macrolide and lincosamide resistance in the American foulbrood pathogen Paenibacillus larvae.</title>
        <authorList>
            <person name="Okamoto M."/>
            <person name="Kumagai M."/>
            <person name="Kanamori H."/>
            <person name="Takamatsu D."/>
        </authorList>
    </citation>
    <scope>NUCLEOTIDE SEQUENCE [LARGE SCALE GENOMIC DNA]</scope>
    <source>
        <strain evidence="4 5">J21TS7</strain>
    </source>
</reference>
<dbReference type="Gene3D" id="3.40.50.1820">
    <property type="entry name" value="alpha/beta hydrolase"/>
    <property type="match status" value="1"/>
</dbReference>
<evidence type="ECO:0000259" key="3">
    <source>
        <dbReference type="Pfam" id="PF00326"/>
    </source>
</evidence>
<dbReference type="InterPro" id="IPR029058">
    <property type="entry name" value="AB_hydrolase_fold"/>
</dbReference>
<gene>
    <name evidence="4" type="primary">yuxL</name>
    <name evidence="4" type="ORF">J21TS7_48280</name>
</gene>
<accession>A0ABQ4LJK0</accession>
<proteinExistence type="predicted"/>
<evidence type="ECO:0000256" key="2">
    <source>
        <dbReference type="ARBA" id="ARBA00022825"/>
    </source>
</evidence>
<dbReference type="SUPFAM" id="SSF82171">
    <property type="entry name" value="DPP6 N-terminal domain-like"/>
    <property type="match status" value="1"/>
</dbReference>
<dbReference type="Pfam" id="PF00326">
    <property type="entry name" value="Peptidase_S9"/>
    <property type="match status" value="1"/>
</dbReference>
<dbReference type="InterPro" id="IPR011042">
    <property type="entry name" value="6-blade_b-propeller_TolB-like"/>
</dbReference>
<dbReference type="Proteomes" id="UP000676601">
    <property type="component" value="Unassembled WGS sequence"/>
</dbReference>
<dbReference type="PANTHER" id="PTHR42776">
    <property type="entry name" value="SERINE PEPTIDASE S9 FAMILY MEMBER"/>
    <property type="match status" value="1"/>
</dbReference>
<organism evidence="4 5">
    <name type="scientific">Paenibacillus cineris</name>
    <dbReference type="NCBI Taxonomy" id="237530"/>
    <lineage>
        <taxon>Bacteria</taxon>
        <taxon>Bacillati</taxon>
        <taxon>Bacillota</taxon>
        <taxon>Bacilli</taxon>
        <taxon>Bacillales</taxon>
        <taxon>Paenibacillaceae</taxon>
        <taxon>Paenibacillus</taxon>
    </lineage>
</organism>
<feature type="domain" description="Peptidase S9 prolyl oligopeptidase catalytic" evidence="3">
    <location>
        <begin position="459"/>
        <end position="670"/>
    </location>
</feature>
<dbReference type="InterPro" id="IPR011659">
    <property type="entry name" value="WD40"/>
</dbReference>
<name>A0ABQ4LJK0_9BACL</name>
<keyword evidence="2" id="KW-0645">Protease</keyword>
<protein>
    <submittedName>
        <fullName evidence="4">Peptidase YuxL</fullName>
    </submittedName>
</protein>
<sequence length="671" mass="73953">MSEKRPITADDLYRMHWVSDPAVSPKTGAVAYISKTVNDQHGGYTSHIRLISPDGREDTAFTAGEQDASPAWSPDGSKLAFLRKKGDARQVWVMPAHGGEAQAVTELKHGVSAFKWAPVGSALLLRAEAPSADEAVVAEDPGAQAEKAGKDKQPDEKIIHRIKYKADGAGLWNDRRTHLFVHDLATSACTPVTSGDFDVSSFHWSPDGSRIIYTATHASASFPDPDLRLTNDLFVAERDGGNVRQLTDGRLSIGPIAYTPDGSHILMLADDLNCGFATLTRIYLIPAEGGEARAYYEDLDVQLGHACVGDMRAGAGSPPVFSEDGKYVFLQLSEDGGVKVARFALDGSDYEIIAGGDREIYQFALAPEGRLILASADTLHPGDLFAFDMANGEETRLTDCNKELFSELVLSEPEAFRFEASDGWPIQGWIMKPVGFKEGSKVPAILEIHGGPQAMYGCTFMHEFQLLAAAGFAVFYTNPRGGHGYGQVHVNTVRGDYGGRDYQDLMDAVDYVLSAYDYIDDARLGVTGGSYGGFMTNWIVGHTNRFQAAVTQRSICNWVSFYGVSDIGYYFTEDQIWGNPWDDLEKLWKHSPIAYVKQVNTPLLILHGEQDLRCPIEQGEQLFVALKRLGKEAQFIRFPGADHNLSRSGNPHLRTRRLTHIVRWFEEHIEH</sequence>
<keyword evidence="5" id="KW-1185">Reference proteome</keyword>
<dbReference type="Pfam" id="PF07676">
    <property type="entry name" value="PD40"/>
    <property type="match status" value="2"/>
</dbReference>
<evidence type="ECO:0000256" key="1">
    <source>
        <dbReference type="ARBA" id="ARBA00022801"/>
    </source>
</evidence>
<dbReference type="EMBL" id="BORU01000002">
    <property type="protein sequence ID" value="GIO56510.1"/>
    <property type="molecule type" value="Genomic_DNA"/>
</dbReference>
<dbReference type="RefSeq" id="WP_212985110.1">
    <property type="nucleotide sequence ID" value="NZ_BORU01000002.1"/>
</dbReference>